<keyword evidence="19" id="KW-1185">Reference proteome</keyword>
<dbReference type="EMBL" id="CP001968">
    <property type="protein sequence ID" value="ADD67557.1"/>
    <property type="molecule type" value="Genomic_DNA"/>
</dbReference>
<dbReference type="SUPFAM" id="SSF55874">
    <property type="entry name" value="ATPase domain of HSP90 chaperone/DNA topoisomerase II/histidine kinase"/>
    <property type="match status" value="1"/>
</dbReference>
<dbReference type="EC" id="2.7.13.3" evidence="6"/>
<evidence type="ECO:0000256" key="5">
    <source>
        <dbReference type="ARBA" id="ARBA00011738"/>
    </source>
</evidence>
<dbReference type="Pfam" id="PF02518">
    <property type="entry name" value="HATPase_c"/>
    <property type="match status" value="1"/>
</dbReference>
<evidence type="ECO:0000256" key="8">
    <source>
        <dbReference type="ARBA" id="ARBA00022679"/>
    </source>
</evidence>
<dbReference type="CDD" id="cd00075">
    <property type="entry name" value="HATPase"/>
    <property type="match status" value="1"/>
</dbReference>
<dbReference type="Gene3D" id="3.40.190.10">
    <property type="entry name" value="Periplasmic binding protein-like II"/>
    <property type="match status" value="2"/>
</dbReference>
<comment type="catalytic activity">
    <reaction evidence="14">
        <text>N(6)-(pyridoxal phosphate)-L-lysyl-[4-amino-5-hydroxymethyl-2-methylpyrimidine phosphate synthase] + L-histidyl-[4-amino-5-hydroxymethyl-2-methylpyrimidine phosphate synthase] + 2 Fe(3+) + 4 H2O = L-lysyl-[4-amino-5-hydroxymethyl-2-methylpyrimidine phosphate synthase] + (2S)-2-amino-5-hydroxy-4-oxopentanoyl-[4-amino-5-hydroxymethyl-2-methylpyrimidine phosphate synthase] + 4-amino-2-methyl-5-(phosphooxymethyl)pyrimidine + 3-oxopropanoate + 2 Fe(2+) + 2 H(+)</text>
        <dbReference type="Rhea" id="RHEA:65756"/>
        <dbReference type="Rhea" id="RHEA-COMP:16892"/>
        <dbReference type="Rhea" id="RHEA-COMP:16893"/>
        <dbReference type="Rhea" id="RHEA-COMP:16894"/>
        <dbReference type="Rhea" id="RHEA-COMP:16895"/>
        <dbReference type="ChEBI" id="CHEBI:15377"/>
        <dbReference type="ChEBI" id="CHEBI:15378"/>
        <dbReference type="ChEBI" id="CHEBI:29033"/>
        <dbReference type="ChEBI" id="CHEBI:29034"/>
        <dbReference type="ChEBI" id="CHEBI:29969"/>
        <dbReference type="ChEBI" id="CHEBI:29979"/>
        <dbReference type="ChEBI" id="CHEBI:33190"/>
        <dbReference type="ChEBI" id="CHEBI:58354"/>
        <dbReference type="ChEBI" id="CHEBI:143915"/>
        <dbReference type="ChEBI" id="CHEBI:157692"/>
    </reaction>
    <physiologicalReaction direction="left-to-right" evidence="14">
        <dbReference type="Rhea" id="RHEA:65757"/>
    </physiologicalReaction>
</comment>
<keyword evidence="9" id="KW-0479">Metal-binding</keyword>
<dbReference type="eggNOG" id="COG0715">
    <property type="taxonomic scope" value="Bacteria"/>
</dbReference>
<feature type="domain" description="Histidine kinase" evidence="17">
    <location>
        <begin position="373"/>
        <end position="599"/>
    </location>
</feature>
<dbReference type="PaxDb" id="522772-Dacet_0776"/>
<feature type="coiled-coil region" evidence="15">
    <location>
        <begin position="496"/>
        <end position="523"/>
    </location>
</feature>
<dbReference type="RefSeq" id="WP_013010089.1">
    <property type="nucleotide sequence ID" value="NC_013943.1"/>
</dbReference>
<dbReference type="InterPro" id="IPR003594">
    <property type="entry name" value="HATPase_dom"/>
</dbReference>
<reference evidence="18 19" key="1">
    <citation type="journal article" date="2010" name="Stand. Genomic Sci.">
        <title>Complete genome sequence of Denitrovibrio acetiphilus type strain (N2460).</title>
        <authorList>
            <person name="Kiss H."/>
            <person name="Lang E."/>
            <person name="Lapidus A."/>
            <person name="Copeland A."/>
            <person name="Nolan M."/>
            <person name="Glavina Del Rio T."/>
            <person name="Chen F."/>
            <person name="Lucas S."/>
            <person name="Tice H."/>
            <person name="Cheng J.F."/>
            <person name="Han C."/>
            <person name="Goodwin L."/>
            <person name="Pitluck S."/>
            <person name="Liolios K."/>
            <person name="Pati A."/>
            <person name="Ivanova N."/>
            <person name="Mavromatis K."/>
            <person name="Chen A."/>
            <person name="Palaniappan K."/>
            <person name="Land M."/>
            <person name="Hauser L."/>
            <person name="Chang Y.J."/>
            <person name="Jeffries C.D."/>
            <person name="Detter J.C."/>
            <person name="Brettin T."/>
            <person name="Spring S."/>
            <person name="Rohde M."/>
            <person name="Goker M."/>
            <person name="Woyke T."/>
            <person name="Bristow J."/>
            <person name="Eisen J.A."/>
            <person name="Markowitz V."/>
            <person name="Hugenholtz P."/>
            <person name="Kyrpides N.C."/>
            <person name="Klenk H.P."/>
        </authorList>
    </citation>
    <scope>NUCLEOTIDE SEQUENCE [LARGE SCALE GENOMIC DNA]</scope>
    <source>
        <strain evidence="19">DSM 12809 / NBRC 114555 / N2460</strain>
    </source>
</reference>
<comment type="catalytic activity">
    <reaction evidence="1">
        <text>ATP + protein L-histidine = ADP + protein N-phospho-L-histidine.</text>
        <dbReference type="EC" id="2.7.13.3"/>
    </reaction>
</comment>
<comment type="pathway">
    <text evidence="3">Cofactor biosynthesis; thiamine diphosphate biosynthesis.</text>
</comment>
<dbReference type="Proteomes" id="UP000002012">
    <property type="component" value="Chromosome"/>
</dbReference>
<comment type="subunit">
    <text evidence="5">Homodimer.</text>
</comment>
<dbReference type="SMART" id="SM00387">
    <property type="entry name" value="HATPase_c"/>
    <property type="match status" value="1"/>
</dbReference>
<dbReference type="PANTHER" id="PTHR31528:SF1">
    <property type="entry name" value="4-AMINO-5-HYDROXYMETHYL-2-METHYLPYRIMIDINE PHOSPHATE SYNTHASE THI11-RELATED"/>
    <property type="match status" value="1"/>
</dbReference>
<keyword evidence="8" id="KW-0808">Transferase</keyword>
<evidence type="ECO:0000313" key="18">
    <source>
        <dbReference type="EMBL" id="ADD67557.1"/>
    </source>
</evidence>
<evidence type="ECO:0000256" key="15">
    <source>
        <dbReference type="SAM" id="Coils"/>
    </source>
</evidence>
<evidence type="ECO:0000256" key="16">
    <source>
        <dbReference type="SAM" id="Phobius"/>
    </source>
</evidence>
<dbReference type="STRING" id="522772.Dacet_0776"/>
<gene>
    <name evidence="18" type="ordered locus">Dacet_0776</name>
</gene>
<evidence type="ECO:0000256" key="11">
    <source>
        <dbReference type="ARBA" id="ARBA00022977"/>
    </source>
</evidence>
<dbReference type="Gene3D" id="1.10.287.130">
    <property type="match status" value="1"/>
</dbReference>
<evidence type="ECO:0000256" key="2">
    <source>
        <dbReference type="ARBA" id="ARBA00003469"/>
    </source>
</evidence>
<feature type="transmembrane region" description="Helical" evidence="16">
    <location>
        <begin position="324"/>
        <end position="342"/>
    </location>
</feature>
<dbReference type="SMART" id="SM00388">
    <property type="entry name" value="HisKA"/>
    <property type="match status" value="1"/>
</dbReference>
<evidence type="ECO:0000256" key="14">
    <source>
        <dbReference type="ARBA" id="ARBA00048179"/>
    </source>
</evidence>
<dbReference type="PROSITE" id="PS50109">
    <property type="entry name" value="HIS_KIN"/>
    <property type="match status" value="1"/>
</dbReference>
<keyword evidence="11" id="KW-0784">Thiamine biosynthesis</keyword>
<dbReference type="PRINTS" id="PR00344">
    <property type="entry name" value="BCTRLSENSOR"/>
</dbReference>
<evidence type="ECO:0000256" key="12">
    <source>
        <dbReference type="ARBA" id="ARBA00023004"/>
    </source>
</evidence>
<dbReference type="InterPro" id="IPR015168">
    <property type="entry name" value="SsuA/THI5"/>
</dbReference>
<evidence type="ECO:0000256" key="9">
    <source>
        <dbReference type="ARBA" id="ARBA00022723"/>
    </source>
</evidence>
<dbReference type="InterPro" id="IPR036890">
    <property type="entry name" value="HATPase_C_sf"/>
</dbReference>
<comment type="function">
    <text evidence="2">Responsible for the formation of the pyrimidine heterocycle in the thiamine biosynthesis pathway. Catalyzes the formation of hydroxymethylpyrimidine phosphate (HMP-P) from histidine and pyridoxal phosphate (PLP). The protein uses PLP and the active site histidine to form HMP-P, generating an inactive enzyme. The enzyme can only undergo a single turnover, which suggests it is a suicide enzyme.</text>
</comment>
<dbReference type="Gene3D" id="3.30.565.10">
    <property type="entry name" value="Histidine kinase-like ATPase, C-terminal domain"/>
    <property type="match status" value="1"/>
</dbReference>
<dbReference type="GO" id="GO:0009228">
    <property type="term" value="P:thiamine biosynthetic process"/>
    <property type="evidence" value="ECO:0007669"/>
    <property type="project" value="UniProtKB-KW"/>
</dbReference>
<evidence type="ECO:0000313" key="19">
    <source>
        <dbReference type="Proteomes" id="UP000002012"/>
    </source>
</evidence>
<evidence type="ECO:0000256" key="1">
    <source>
        <dbReference type="ARBA" id="ARBA00000085"/>
    </source>
</evidence>
<keyword evidence="16" id="KW-0472">Membrane</keyword>
<evidence type="ECO:0000256" key="7">
    <source>
        <dbReference type="ARBA" id="ARBA00022553"/>
    </source>
</evidence>
<dbReference type="CDD" id="cd00082">
    <property type="entry name" value="HisKA"/>
    <property type="match status" value="1"/>
</dbReference>
<dbReference type="InterPro" id="IPR003661">
    <property type="entry name" value="HisK_dim/P_dom"/>
</dbReference>
<accession>D4H5D7</accession>
<dbReference type="OrthoDB" id="9813903at2"/>
<evidence type="ECO:0000256" key="6">
    <source>
        <dbReference type="ARBA" id="ARBA00012438"/>
    </source>
</evidence>
<keyword evidence="16" id="KW-1133">Transmembrane helix</keyword>
<evidence type="ECO:0000259" key="17">
    <source>
        <dbReference type="PROSITE" id="PS50109"/>
    </source>
</evidence>
<keyword evidence="16" id="KW-0812">Transmembrane</keyword>
<dbReference type="KEGG" id="dap:Dacet_0776"/>
<proteinExistence type="inferred from homology"/>
<evidence type="ECO:0000256" key="4">
    <source>
        <dbReference type="ARBA" id="ARBA00009406"/>
    </source>
</evidence>
<dbReference type="InterPro" id="IPR027939">
    <property type="entry name" value="NMT1/THI5"/>
</dbReference>
<dbReference type="InParanoid" id="D4H5D7"/>
<dbReference type="HOGENOM" id="CLU_000445_86_3_0"/>
<dbReference type="GO" id="GO:0000155">
    <property type="term" value="F:phosphorelay sensor kinase activity"/>
    <property type="evidence" value="ECO:0007669"/>
    <property type="project" value="InterPro"/>
</dbReference>
<dbReference type="InterPro" id="IPR036097">
    <property type="entry name" value="HisK_dim/P_sf"/>
</dbReference>
<evidence type="ECO:0000256" key="13">
    <source>
        <dbReference type="ARBA" id="ARBA00033171"/>
    </source>
</evidence>
<dbReference type="eggNOG" id="COG4191">
    <property type="taxonomic scope" value="Bacteria"/>
</dbReference>
<dbReference type="AlphaFoldDB" id="D4H5D7"/>
<protein>
    <recommendedName>
        <fullName evidence="6">histidine kinase</fullName>
        <ecNumber evidence="6">2.7.13.3</ecNumber>
    </recommendedName>
    <alternativeName>
        <fullName evidence="13">Thiamine pyrimidine synthase</fullName>
    </alternativeName>
</protein>
<keyword evidence="12" id="KW-0408">Iron</keyword>
<dbReference type="InterPro" id="IPR004358">
    <property type="entry name" value="Sig_transdc_His_kin-like_C"/>
</dbReference>
<dbReference type="PANTHER" id="PTHR31528">
    <property type="entry name" value="4-AMINO-5-HYDROXYMETHYL-2-METHYLPYRIMIDINE PHOSPHATE SYNTHASE THI11-RELATED"/>
    <property type="match status" value="1"/>
</dbReference>
<organism evidence="18 19">
    <name type="scientific">Denitrovibrio acetiphilus (strain DSM 12809 / NBRC 114555 / N2460)</name>
    <dbReference type="NCBI Taxonomy" id="522772"/>
    <lineage>
        <taxon>Bacteria</taxon>
        <taxon>Pseudomonadati</taxon>
        <taxon>Deferribacterota</taxon>
        <taxon>Deferribacteres</taxon>
        <taxon>Deferribacterales</taxon>
        <taxon>Geovibrionaceae</taxon>
        <taxon>Denitrovibrio</taxon>
    </lineage>
</organism>
<dbReference type="GO" id="GO:0046872">
    <property type="term" value="F:metal ion binding"/>
    <property type="evidence" value="ECO:0007669"/>
    <property type="project" value="UniProtKB-KW"/>
</dbReference>
<keyword evidence="10" id="KW-0663">Pyridoxal phosphate</keyword>
<name>D4H5D7_DENA2</name>
<keyword evidence="18" id="KW-0418">Kinase</keyword>
<dbReference type="SUPFAM" id="SSF47384">
    <property type="entry name" value="Homodimeric domain of signal transducing histidine kinase"/>
    <property type="match status" value="1"/>
</dbReference>
<keyword evidence="15" id="KW-0175">Coiled coil</keyword>
<evidence type="ECO:0000256" key="10">
    <source>
        <dbReference type="ARBA" id="ARBA00022898"/>
    </source>
</evidence>
<comment type="similarity">
    <text evidence="4">Belongs to the NMT1/THI5 family.</text>
</comment>
<dbReference type="SUPFAM" id="SSF53850">
    <property type="entry name" value="Periplasmic binding protein-like II"/>
    <property type="match status" value="1"/>
</dbReference>
<evidence type="ECO:0000256" key="3">
    <source>
        <dbReference type="ARBA" id="ARBA00004948"/>
    </source>
</evidence>
<dbReference type="Pfam" id="PF09084">
    <property type="entry name" value="NMT1"/>
    <property type="match status" value="1"/>
</dbReference>
<sequence length="599" mass="68512" precursor="true">MICKKCCLIIFIFFTFFLCSIAADRTYRLQLVWHHQFQFAGYYMALEKGFYAEAGLDVEILPVKKDSTPINEVLSNNADFGITTSGVVLNYFDGYPLVSVAAIFQKSPLVFITKADSGIETIWDMEGRKVMLLDDMSSLELVSLLKKYGMLNKIIRQPSSFEIQDIIDGRTEVFNGYRSNEPYELESKNVKTNIIDPFDYGVKFYGDILFTTSQMIFDYPEDVEAFKQASIRGWKYALAHTEEAIDVIKNVYNSPKTKAHLRYEANIIQELTQYDLVPLGFQSSERWEQIADMLMGIGVVGRTRDLSGFIYEAPEAINWEQMKAVVFVFTIVLLLVVLWRYITLFNAKKTILEKENMMILQSKYAALGEMLGAITHQLKQPLNGISIILQNIEDSSGRKDEQKWVGHGLELVQHMSATIDGFRMFYRNERMDREFSVALSVCGAFELSSGYLKYYNINYILSCSCGKRETLCDPSNCEDAHKHCDITLYGNSNEFKQVIMNLIQNSREALMNLEQEEKEIRVNLAFDGELIRIEFSDNGPGIQPEILDQIFEPDFTEKDDGTGLGLYMSKKIVEDHYNGTIRAENADFGARFIISFPVN</sequence>
<dbReference type="InterPro" id="IPR005467">
    <property type="entry name" value="His_kinase_dom"/>
</dbReference>
<keyword evidence="7" id="KW-0597">Phosphoprotein</keyword>